<dbReference type="AlphaFoldDB" id="A0A7J6DRM7"/>
<proteinExistence type="predicted"/>
<dbReference type="Proteomes" id="UP000583929">
    <property type="component" value="Unassembled WGS sequence"/>
</dbReference>
<accession>A0A7J6DRM7</accession>
<keyword evidence="2" id="KW-1185">Reference proteome</keyword>
<organism evidence="1 2">
    <name type="scientific">Cannabis sativa</name>
    <name type="common">Hemp</name>
    <name type="synonym">Marijuana</name>
    <dbReference type="NCBI Taxonomy" id="3483"/>
    <lineage>
        <taxon>Eukaryota</taxon>
        <taxon>Viridiplantae</taxon>
        <taxon>Streptophyta</taxon>
        <taxon>Embryophyta</taxon>
        <taxon>Tracheophyta</taxon>
        <taxon>Spermatophyta</taxon>
        <taxon>Magnoliopsida</taxon>
        <taxon>eudicotyledons</taxon>
        <taxon>Gunneridae</taxon>
        <taxon>Pentapetalae</taxon>
        <taxon>rosids</taxon>
        <taxon>fabids</taxon>
        <taxon>Rosales</taxon>
        <taxon>Cannabaceae</taxon>
        <taxon>Cannabis</taxon>
    </lineage>
</organism>
<sequence length="122" mass="13765">MVGSTSGSCGGDISSLRTIRTAHKGVLSPNIGPSSNHTSQTHLPGNLLPRRLWRLLSSSLILSASRTLLGYIQRDLKRLDKEFLAHTTLMSFVLPWRKTTRQNKYRILEETNKERGHWKNVA</sequence>
<name>A0A7J6DRM7_CANSA</name>
<reference evidence="1 2" key="1">
    <citation type="journal article" date="2020" name="bioRxiv">
        <title>Sequence and annotation of 42 cannabis genomes reveals extensive copy number variation in cannabinoid synthesis and pathogen resistance genes.</title>
        <authorList>
            <person name="Mckernan K.J."/>
            <person name="Helbert Y."/>
            <person name="Kane L.T."/>
            <person name="Ebling H."/>
            <person name="Zhang L."/>
            <person name="Liu B."/>
            <person name="Eaton Z."/>
            <person name="Mclaughlin S."/>
            <person name="Kingan S."/>
            <person name="Baybayan P."/>
            <person name="Concepcion G."/>
            <person name="Jordan M."/>
            <person name="Riva A."/>
            <person name="Barbazuk W."/>
            <person name="Harkins T."/>
        </authorList>
    </citation>
    <scope>NUCLEOTIDE SEQUENCE [LARGE SCALE GENOMIC DNA]</scope>
    <source>
        <strain evidence="2">cv. Jamaican Lion 4</strain>
        <tissue evidence="1">Leaf</tissue>
    </source>
</reference>
<gene>
    <name evidence="1" type="ORF">G4B88_017826</name>
</gene>
<evidence type="ECO:0000313" key="2">
    <source>
        <dbReference type="Proteomes" id="UP000583929"/>
    </source>
</evidence>
<comment type="caution">
    <text evidence="1">The sequence shown here is derived from an EMBL/GenBank/DDBJ whole genome shotgun (WGS) entry which is preliminary data.</text>
</comment>
<dbReference type="EMBL" id="JAATIQ010000685">
    <property type="protein sequence ID" value="KAF4348470.1"/>
    <property type="molecule type" value="Genomic_DNA"/>
</dbReference>
<evidence type="ECO:0000313" key="1">
    <source>
        <dbReference type="EMBL" id="KAF4348470.1"/>
    </source>
</evidence>
<protein>
    <submittedName>
        <fullName evidence="1">Uncharacterized protein</fullName>
    </submittedName>
</protein>